<dbReference type="InterPro" id="IPR019819">
    <property type="entry name" value="Carboxylesterase_B_CS"/>
</dbReference>
<accession>A0A0C5KC14</accession>
<dbReference type="InterPro" id="IPR029058">
    <property type="entry name" value="AB_hydrolase_fold"/>
</dbReference>
<sequence>MIGYSAAFGLLTALCVCAQDSRVTVSLSSESQVVGLNTTTVRGIPYYSFRGIPYAVPPVGQLRYKDPVPYTWNGSVEAVEDAPRCSQRSGGQEDCLYLNVYVPLGNDSSPLAVMFYIYGGKYARGSATNKPPDYFMDHGVLLVTFNYRVSSIGFLSLLNDDIPGNAGLKDQQMALQWVQRNIAAFQGDPASVSVGGESAGGCSVGDLITSPAAAGLFQQATIISGEAISPWGILPDPRQRAFALAEVLGFSTNDSQQLVDFLRTQDAGDLVRHDVDIIPPEEAIRLVAMPWAPVIDGNFIQEYPINKLRTGRYSKVPILVGYTSGEGTIGEQGKGYLTSEAALQELNEHFVEAAAPLVRLPTAEQREAAALRIREFYFGSGDITLAQAQAIIDLMTDFGFAEPSDTAVRIMANHSDAAPIFYHLFDYRGPSIGDSTYGTPHGSQRSMLFSGIVSNPDEEFIQLRTNMVRLWANFVKYGTPSPDGETIEWTAFNNADQNYMHITNTFEMKQNVLKERMDFWHEIIPV</sequence>
<dbReference type="Pfam" id="PF00135">
    <property type="entry name" value="COesterase"/>
    <property type="match status" value="1"/>
</dbReference>
<keyword evidence="1" id="KW-0325">Glycoprotein</keyword>
<dbReference type="PANTHER" id="PTHR11559">
    <property type="entry name" value="CARBOXYLESTERASE"/>
    <property type="match status" value="1"/>
</dbReference>
<evidence type="ECO:0000259" key="3">
    <source>
        <dbReference type="Pfam" id="PF00135"/>
    </source>
</evidence>
<evidence type="ECO:0000256" key="2">
    <source>
        <dbReference type="SAM" id="SignalP"/>
    </source>
</evidence>
<dbReference type="EC" id="3.1.1.1" evidence="4"/>
<name>A0A0C5KC14_9ORTH</name>
<protein>
    <submittedName>
        <fullName evidence="4">Carboxylesterase</fullName>
        <ecNumber evidence="4">3.1.1.1</ecNumber>
    </submittedName>
</protein>
<dbReference type="SUPFAM" id="SSF53474">
    <property type="entry name" value="alpha/beta-Hydrolases"/>
    <property type="match status" value="1"/>
</dbReference>
<keyword evidence="2" id="KW-0732">Signal</keyword>
<dbReference type="InterPro" id="IPR002018">
    <property type="entry name" value="CarbesteraseB"/>
</dbReference>
<evidence type="ECO:0000256" key="1">
    <source>
        <dbReference type="ARBA" id="ARBA00023180"/>
    </source>
</evidence>
<feature type="chain" id="PRO_5002179292" evidence="2">
    <location>
        <begin position="19"/>
        <end position="526"/>
    </location>
</feature>
<keyword evidence="4" id="KW-0378">Hydrolase</keyword>
<reference evidence="4" key="1">
    <citation type="submission" date="2014-11" db="EMBL/GenBank/DDBJ databases">
        <title>Bioinformatics analysis of carboxylesterase genes from Oxya chinensis.</title>
        <authorList>
            <person name="Liu J."/>
            <person name="Zhang J."/>
            <person name="Li D."/>
            <person name="Zhang T."/>
            <person name="Zhang J."/>
            <person name="Ma E."/>
        </authorList>
    </citation>
    <scope>NUCLEOTIDE SEQUENCE</scope>
</reference>
<dbReference type="GO" id="GO:0106435">
    <property type="term" value="F:carboxylesterase activity"/>
    <property type="evidence" value="ECO:0007669"/>
    <property type="project" value="UniProtKB-EC"/>
</dbReference>
<feature type="signal peptide" evidence="2">
    <location>
        <begin position="1"/>
        <end position="18"/>
    </location>
</feature>
<dbReference type="ESTHER" id="9orth-a0a0c5kc14">
    <property type="family name" value="Carb_B_Arthropoda"/>
</dbReference>
<evidence type="ECO:0000313" key="4">
    <source>
        <dbReference type="EMBL" id="AJP62555.1"/>
    </source>
</evidence>
<organism evidence="4">
    <name type="scientific">Oxya chinensis</name>
    <dbReference type="NCBI Taxonomy" id="165482"/>
    <lineage>
        <taxon>Eukaryota</taxon>
        <taxon>Metazoa</taxon>
        <taxon>Ecdysozoa</taxon>
        <taxon>Arthropoda</taxon>
        <taxon>Hexapoda</taxon>
        <taxon>Insecta</taxon>
        <taxon>Pterygota</taxon>
        <taxon>Neoptera</taxon>
        <taxon>Polyneoptera</taxon>
        <taxon>Orthoptera</taxon>
        <taxon>Caelifera</taxon>
        <taxon>Acrididea</taxon>
        <taxon>Acridomorpha</taxon>
        <taxon>Acridoidea</taxon>
        <taxon>Acrididae</taxon>
        <taxon>Oxyinae</taxon>
        <taxon>Oxya</taxon>
    </lineage>
</organism>
<dbReference type="Gene3D" id="3.40.50.1820">
    <property type="entry name" value="alpha/beta hydrolase"/>
    <property type="match status" value="1"/>
</dbReference>
<dbReference type="InterPro" id="IPR050309">
    <property type="entry name" value="Type-B_Carboxylest/Lipase"/>
</dbReference>
<dbReference type="AlphaFoldDB" id="A0A0C5KC14"/>
<dbReference type="EMBL" id="KP114643">
    <property type="protein sequence ID" value="AJP62555.1"/>
    <property type="molecule type" value="mRNA"/>
</dbReference>
<proteinExistence type="evidence at transcript level"/>
<dbReference type="PROSITE" id="PS00941">
    <property type="entry name" value="CARBOXYLESTERASE_B_2"/>
    <property type="match status" value="1"/>
</dbReference>
<gene>
    <name evidence="4" type="primary">CesA14</name>
</gene>
<feature type="domain" description="Carboxylesterase type B" evidence="3">
    <location>
        <begin position="25"/>
        <end position="520"/>
    </location>
</feature>